<dbReference type="PhylomeDB" id="D7EIM9"/>
<dbReference type="Pfam" id="PF04434">
    <property type="entry name" value="SWIM"/>
    <property type="match status" value="1"/>
</dbReference>
<organism evidence="3 4">
    <name type="scientific">Tribolium castaneum</name>
    <name type="common">Red flour beetle</name>
    <dbReference type="NCBI Taxonomy" id="7070"/>
    <lineage>
        <taxon>Eukaryota</taxon>
        <taxon>Metazoa</taxon>
        <taxon>Ecdysozoa</taxon>
        <taxon>Arthropoda</taxon>
        <taxon>Hexapoda</taxon>
        <taxon>Insecta</taxon>
        <taxon>Pterygota</taxon>
        <taxon>Neoptera</taxon>
        <taxon>Endopterygota</taxon>
        <taxon>Coleoptera</taxon>
        <taxon>Polyphaga</taxon>
        <taxon>Cucujiformia</taxon>
        <taxon>Tenebrionidae</taxon>
        <taxon>Tenebrionidae incertae sedis</taxon>
        <taxon>Tribolium</taxon>
    </lineage>
</organism>
<dbReference type="SUPFAM" id="SSF52980">
    <property type="entry name" value="Restriction endonuclease-like"/>
    <property type="match status" value="1"/>
</dbReference>
<dbReference type="InterPro" id="IPR011335">
    <property type="entry name" value="Restrct_endonuc-II-like"/>
</dbReference>
<keyword evidence="1" id="KW-0863">Zinc-finger</keyword>
<reference evidence="3 4" key="2">
    <citation type="journal article" date="2010" name="Nucleic Acids Res.">
        <title>BeetleBase in 2010: revisions to provide comprehensive genomic information for Tribolium castaneum.</title>
        <authorList>
            <person name="Kim H.S."/>
            <person name="Murphy T."/>
            <person name="Xia J."/>
            <person name="Caragea D."/>
            <person name="Park Y."/>
            <person name="Beeman R.W."/>
            <person name="Lorenzen M.D."/>
            <person name="Butcher S."/>
            <person name="Manak J.R."/>
            <person name="Brown S.J."/>
        </authorList>
    </citation>
    <scope>NUCLEOTIDE SEQUENCE [LARGE SCALE GENOMIC DNA]</scope>
    <source>
        <strain evidence="3 4">Georgia GA2</strain>
    </source>
</reference>
<dbReference type="Pfam" id="PF21787">
    <property type="entry name" value="TNP-like_RNaseH_N"/>
    <property type="match status" value="1"/>
</dbReference>
<dbReference type="HOGENOM" id="CLU_526124_0_0_1"/>
<name>D7EIM9_TRICA</name>
<dbReference type="GO" id="GO:0008270">
    <property type="term" value="F:zinc ion binding"/>
    <property type="evidence" value="ECO:0007669"/>
    <property type="project" value="UniProtKB-KW"/>
</dbReference>
<protein>
    <recommendedName>
        <fullName evidence="2">SWIM-type domain-containing protein</fullName>
    </recommendedName>
</protein>
<sequence>MMENDLRLSVSEVCNYLQSTPASRNFVEGEAVLNAGHIILCGKTDAEDDWINIFALSLQTSALKNNPHEIKGQIEMLPNNICKIKQMTCTCKAGLGGQCKHISAVLLHCTRISFTKLEKVCSSSSLVNITCTDVLIGPVRECCQNIYDSLHNFDYKTLCHQTFLSKELWFKERQFRITGSRCYGIYTYNKTDWENKSIKYFWPKKFSNKTTRHGIECEFLARQIYEKVEKVTVIQCGLIVPPQSPFLAYSPNGVVMKNMKPWKLLEIKCPVAGKLLQAVAVTRASDLCPKAHRLYKIASDLSKTARRLEQENASNRKKLKTGQQFYESGDFLKRKINVTALHFMTSQLRLQLKKSRGRRFSMEDKIFALSLLKHSPSCYKKLLEKVPFEAGVNPAILTSLEQAVQKMNEHDRVCTVVFDEMSIEPGLSYNKKNDRIDGFKTSEEGNLPFSRTTGMTGDAVAAQVKIVIAALQDIGLEGVATVCDQARSNAIAIQRLKDDIHIIPKKNIMRSFRSSIRL</sequence>
<dbReference type="InterPro" id="IPR048365">
    <property type="entry name" value="TNP-like_RNaseH_N"/>
</dbReference>
<keyword evidence="4" id="KW-1185">Reference proteome</keyword>
<dbReference type="InterPro" id="IPR019080">
    <property type="entry name" value="YqaJ_viral_recombinase"/>
</dbReference>
<dbReference type="Gene3D" id="3.90.320.10">
    <property type="match status" value="1"/>
</dbReference>
<dbReference type="EMBL" id="KQ971752">
    <property type="protein sequence ID" value="EFA12075.1"/>
    <property type="molecule type" value="Genomic_DNA"/>
</dbReference>
<reference evidence="3 4" key="1">
    <citation type="journal article" date="2008" name="Nature">
        <title>The genome of the model beetle and pest Tribolium castaneum.</title>
        <authorList>
            <consortium name="Tribolium Genome Sequencing Consortium"/>
            <person name="Richards S."/>
            <person name="Gibbs R.A."/>
            <person name="Weinstock G.M."/>
            <person name="Brown S.J."/>
            <person name="Denell R."/>
            <person name="Beeman R.W."/>
            <person name="Gibbs R."/>
            <person name="Beeman R.W."/>
            <person name="Brown S.J."/>
            <person name="Bucher G."/>
            <person name="Friedrich M."/>
            <person name="Grimmelikhuijzen C.J."/>
            <person name="Klingler M."/>
            <person name="Lorenzen M."/>
            <person name="Richards S."/>
            <person name="Roth S."/>
            <person name="Schroder R."/>
            <person name="Tautz D."/>
            <person name="Zdobnov E.M."/>
            <person name="Muzny D."/>
            <person name="Gibbs R.A."/>
            <person name="Weinstock G.M."/>
            <person name="Attaway T."/>
            <person name="Bell S."/>
            <person name="Buhay C.J."/>
            <person name="Chandrabose M.N."/>
            <person name="Chavez D."/>
            <person name="Clerk-Blankenburg K.P."/>
            <person name="Cree A."/>
            <person name="Dao M."/>
            <person name="Davis C."/>
            <person name="Chacko J."/>
            <person name="Dinh H."/>
            <person name="Dugan-Rocha S."/>
            <person name="Fowler G."/>
            <person name="Garner T.T."/>
            <person name="Garnes J."/>
            <person name="Gnirke A."/>
            <person name="Hawes A."/>
            <person name="Hernandez J."/>
            <person name="Hines S."/>
            <person name="Holder M."/>
            <person name="Hume J."/>
            <person name="Jhangiani S.N."/>
            <person name="Joshi V."/>
            <person name="Khan Z.M."/>
            <person name="Jackson L."/>
            <person name="Kovar C."/>
            <person name="Kowis A."/>
            <person name="Lee S."/>
            <person name="Lewis L.R."/>
            <person name="Margolis J."/>
            <person name="Morgan M."/>
            <person name="Nazareth L.V."/>
            <person name="Nguyen N."/>
            <person name="Okwuonu G."/>
            <person name="Parker D."/>
            <person name="Richards S."/>
            <person name="Ruiz S.J."/>
            <person name="Santibanez J."/>
            <person name="Savard J."/>
            <person name="Scherer S.E."/>
            <person name="Schneider B."/>
            <person name="Sodergren E."/>
            <person name="Tautz D."/>
            <person name="Vattahil S."/>
            <person name="Villasana D."/>
            <person name="White C.S."/>
            <person name="Wright R."/>
            <person name="Park Y."/>
            <person name="Beeman R.W."/>
            <person name="Lord J."/>
            <person name="Oppert B."/>
            <person name="Lorenzen M."/>
            <person name="Brown S."/>
            <person name="Wang L."/>
            <person name="Savard J."/>
            <person name="Tautz D."/>
            <person name="Richards S."/>
            <person name="Weinstock G."/>
            <person name="Gibbs R.A."/>
            <person name="Liu Y."/>
            <person name="Worley K."/>
            <person name="Weinstock G."/>
            <person name="Elsik C.G."/>
            <person name="Reese J.T."/>
            <person name="Elhaik E."/>
            <person name="Landan G."/>
            <person name="Graur D."/>
            <person name="Arensburger P."/>
            <person name="Atkinson P."/>
            <person name="Beeman R.W."/>
            <person name="Beidler J."/>
            <person name="Brown S.J."/>
            <person name="Demuth J.P."/>
            <person name="Drury D.W."/>
            <person name="Du Y.Z."/>
            <person name="Fujiwara H."/>
            <person name="Lorenzen M."/>
            <person name="Maselli V."/>
            <person name="Osanai M."/>
            <person name="Park Y."/>
            <person name="Robertson H.M."/>
            <person name="Tu Z."/>
            <person name="Wang J.J."/>
            <person name="Wang S."/>
            <person name="Richards S."/>
            <person name="Song H."/>
            <person name="Zhang L."/>
            <person name="Sodergren E."/>
            <person name="Werner D."/>
            <person name="Stanke M."/>
            <person name="Morgenstern B."/>
            <person name="Solovyev V."/>
            <person name="Kosarev P."/>
            <person name="Brown G."/>
            <person name="Chen H.C."/>
            <person name="Ermolaeva O."/>
            <person name="Hlavina W."/>
            <person name="Kapustin Y."/>
            <person name="Kiryutin B."/>
            <person name="Kitts P."/>
            <person name="Maglott D."/>
            <person name="Pruitt K."/>
            <person name="Sapojnikov V."/>
            <person name="Souvorov A."/>
            <person name="Mackey A.J."/>
            <person name="Waterhouse R.M."/>
            <person name="Wyder S."/>
            <person name="Zdobnov E.M."/>
            <person name="Zdobnov E.M."/>
            <person name="Wyder S."/>
            <person name="Kriventseva E.V."/>
            <person name="Kadowaki T."/>
            <person name="Bork P."/>
            <person name="Aranda M."/>
            <person name="Bao R."/>
            <person name="Beermann A."/>
            <person name="Berns N."/>
            <person name="Bolognesi R."/>
            <person name="Bonneton F."/>
            <person name="Bopp D."/>
            <person name="Brown S.J."/>
            <person name="Bucher G."/>
            <person name="Butts T."/>
            <person name="Chaumot A."/>
            <person name="Denell R.E."/>
            <person name="Ferrier D.E."/>
            <person name="Friedrich M."/>
            <person name="Gordon C.M."/>
            <person name="Jindra M."/>
            <person name="Klingler M."/>
            <person name="Lan Q."/>
            <person name="Lattorff H.M."/>
            <person name="Laudet V."/>
            <person name="von Levetsow C."/>
            <person name="Liu Z."/>
            <person name="Lutz R."/>
            <person name="Lynch J.A."/>
            <person name="da Fonseca R.N."/>
            <person name="Posnien N."/>
            <person name="Reuter R."/>
            <person name="Roth S."/>
            <person name="Savard J."/>
            <person name="Schinko J.B."/>
            <person name="Schmitt C."/>
            <person name="Schoppmeier M."/>
            <person name="Schroder R."/>
            <person name="Shippy T.D."/>
            <person name="Simonnet F."/>
            <person name="Marques-Souza H."/>
            <person name="Tautz D."/>
            <person name="Tomoyasu Y."/>
            <person name="Trauner J."/>
            <person name="Van der Zee M."/>
            <person name="Vervoort M."/>
            <person name="Wittkopp N."/>
            <person name="Wimmer E.A."/>
            <person name="Yang X."/>
            <person name="Jones A.K."/>
            <person name="Sattelle D.B."/>
            <person name="Ebert P.R."/>
            <person name="Nelson D."/>
            <person name="Scott J.G."/>
            <person name="Beeman R.W."/>
            <person name="Muthukrishnan S."/>
            <person name="Kramer K.J."/>
            <person name="Arakane Y."/>
            <person name="Beeman R.W."/>
            <person name="Zhu Q."/>
            <person name="Hogenkamp D."/>
            <person name="Dixit R."/>
            <person name="Oppert B."/>
            <person name="Jiang H."/>
            <person name="Zou Z."/>
            <person name="Marshall J."/>
            <person name="Elpidina E."/>
            <person name="Vinokurov K."/>
            <person name="Oppert C."/>
            <person name="Zou Z."/>
            <person name="Evans J."/>
            <person name="Lu Z."/>
            <person name="Zhao P."/>
            <person name="Sumathipala N."/>
            <person name="Altincicek B."/>
            <person name="Vilcinskas A."/>
            <person name="Williams M."/>
            <person name="Hultmark D."/>
            <person name="Hetru C."/>
            <person name="Jiang H."/>
            <person name="Grimmelikhuijzen C.J."/>
            <person name="Hauser F."/>
            <person name="Cazzamali G."/>
            <person name="Williamson M."/>
            <person name="Park Y."/>
            <person name="Li B."/>
            <person name="Tanaka Y."/>
            <person name="Predel R."/>
            <person name="Neupert S."/>
            <person name="Schachtner J."/>
            <person name="Verleyen P."/>
            <person name="Raible F."/>
            <person name="Bork P."/>
            <person name="Friedrich M."/>
            <person name="Walden K.K."/>
            <person name="Robertson H.M."/>
            <person name="Angeli S."/>
            <person name="Foret S."/>
            <person name="Bucher G."/>
            <person name="Schuetz S."/>
            <person name="Maleszka R."/>
            <person name="Wimmer E.A."/>
            <person name="Beeman R.W."/>
            <person name="Lorenzen M."/>
            <person name="Tomoyasu Y."/>
            <person name="Miller S.C."/>
            <person name="Grossmann D."/>
            <person name="Bucher G."/>
        </authorList>
    </citation>
    <scope>NUCLEOTIDE SEQUENCE [LARGE SCALE GENOMIC DNA]</scope>
    <source>
        <strain evidence="3 4">Georgia GA2</strain>
    </source>
</reference>
<keyword evidence="1" id="KW-0479">Metal-binding</keyword>
<dbReference type="InterPro" id="IPR007527">
    <property type="entry name" value="Znf_SWIM"/>
</dbReference>
<dbReference type="AlphaFoldDB" id="D7EIM9"/>
<evidence type="ECO:0000259" key="2">
    <source>
        <dbReference type="PROSITE" id="PS50966"/>
    </source>
</evidence>
<accession>D7EIM9</accession>
<evidence type="ECO:0000256" key="1">
    <source>
        <dbReference type="PROSITE-ProRule" id="PRU00325"/>
    </source>
</evidence>
<dbReference type="InterPro" id="IPR011604">
    <property type="entry name" value="PDDEXK-like_dom_sf"/>
</dbReference>
<dbReference type="PANTHER" id="PTHR46609">
    <property type="entry name" value="EXONUCLEASE, PHAGE-TYPE/RECB, C-TERMINAL DOMAIN-CONTAINING PROTEIN"/>
    <property type="match status" value="1"/>
</dbReference>
<evidence type="ECO:0000313" key="3">
    <source>
        <dbReference type="EMBL" id="EFA12075.1"/>
    </source>
</evidence>
<dbReference type="PANTHER" id="PTHR46609:SF8">
    <property type="entry name" value="YQAJ VIRAL RECOMBINASE DOMAIN-CONTAINING PROTEIN"/>
    <property type="match status" value="1"/>
</dbReference>
<dbReference type="eggNOG" id="ENOG502S916">
    <property type="taxonomic scope" value="Eukaryota"/>
</dbReference>
<dbReference type="CDD" id="cd22343">
    <property type="entry name" value="PDDEXK_lambda_exonuclease-like"/>
    <property type="match status" value="1"/>
</dbReference>
<dbReference type="InParanoid" id="D7EIM9"/>
<evidence type="ECO:0000313" key="4">
    <source>
        <dbReference type="Proteomes" id="UP000007266"/>
    </source>
</evidence>
<dbReference type="Proteomes" id="UP000007266">
    <property type="component" value="Unassembled WGS sequence"/>
</dbReference>
<dbReference type="Pfam" id="PF09588">
    <property type="entry name" value="YqaJ"/>
    <property type="match status" value="1"/>
</dbReference>
<gene>
    <name evidence="3" type="primary">GLEAN_06882</name>
    <name evidence="3" type="ORF">TcasGA2_TC006882</name>
</gene>
<feature type="domain" description="SWIM-type" evidence="2">
    <location>
        <begin position="74"/>
        <end position="110"/>
    </location>
</feature>
<dbReference type="InterPro" id="IPR051703">
    <property type="entry name" value="NF-kappa-B_Signaling_Reg"/>
</dbReference>
<proteinExistence type="predicted"/>
<dbReference type="GO" id="GO:0006281">
    <property type="term" value="P:DNA repair"/>
    <property type="evidence" value="ECO:0007669"/>
    <property type="project" value="UniProtKB-ARBA"/>
</dbReference>
<dbReference type="PROSITE" id="PS50966">
    <property type="entry name" value="ZF_SWIM"/>
    <property type="match status" value="1"/>
</dbReference>
<keyword evidence="1" id="KW-0862">Zinc</keyword>